<dbReference type="AlphaFoldDB" id="X1CAF4"/>
<feature type="transmembrane region" description="Helical" evidence="1">
    <location>
        <begin position="78"/>
        <end position="100"/>
    </location>
</feature>
<dbReference type="Pfam" id="PF05552">
    <property type="entry name" value="MS_channel_1st_1"/>
    <property type="match status" value="1"/>
</dbReference>
<proteinExistence type="predicted"/>
<feature type="transmembrane region" description="Helical" evidence="1">
    <location>
        <begin position="176"/>
        <end position="197"/>
    </location>
</feature>
<accession>X1CAF4</accession>
<feature type="transmembrane region" description="Helical" evidence="1">
    <location>
        <begin position="145"/>
        <end position="164"/>
    </location>
</feature>
<feature type="transmembrane region" description="Helical" evidence="1">
    <location>
        <begin position="37"/>
        <end position="58"/>
    </location>
</feature>
<feature type="non-terminal residue" evidence="2">
    <location>
        <position position="1"/>
    </location>
</feature>
<comment type="caution">
    <text evidence="2">The sequence shown here is derived from an EMBL/GenBank/DDBJ whole genome shotgun (WGS) entry which is preliminary data.</text>
</comment>
<gene>
    <name evidence="2" type="ORF">S01H4_33658</name>
</gene>
<evidence type="ECO:0000256" key="1">
    <source>
        <dbReference type="SAM" id="Phobius"/>
    </source>
</evidence>
<sequence>LPRIFPATYPMIGIEKSFEESDTGKAFKKSGMDLSSFIGGITTAFIIVISVVLAIQILNIGGTVGNFLVDIAAYLPRLLGGVVIIVLGTVLVGFLATLVGNTLKPVFTEAKEEIADMLKNLLQIGLIAVILMMALDIMLLGGDLVYSLILGFVIIGAGIALTDGLIKSITDDHKEFVPVAGYAKFVLYSIFLIIGAIPTLKNAGLIETFRKPVTQWASKKKLFVKSINKKHF</sequence>
<name>X1CAF4_9ZZZZ</name>
<organism evidence="2">
    <name type="scientific">marine sediment metagenome</name>
    <dbReference type="NCBI Taxonomy" id="412755"/>
    <lineage>
        <taxon>unclassified sequences</taxon>
        <taxon>metagenomes</taxon>
        <taxon>ecological metagenomes</taxon>
    </lineage>
</organism>
<feature type="transmembrane region" description="Helical" evidence="1">
    <location>
        <begin position="121"/>
        <end position="139"/>
    </location>
</feature>
<evidence type="ECO:0000313" key="2">
    <source>
        <dbReference type="EMBL" id="GAG81321.1"/>
    </source>
</evidence>
<dbReference type="EMBL" id="BART01017734">
    <property type="protein sequence ID" value="GAG81321.1"/>
    <property type="molecule type" value="Genomic_DNA"/>
</dbReference>
<keyword evidence="1" id="KW-1133">Transmembrane helix</keyword>
<keyword evidence="1" id="KW-0812">Transmembrane</keyword>
<reference evidence="2" key="1">
    <citation type="journal article" date="2014" name="Front. Microbiol.">
        <title>High frequency of phylogenetically diverse reductive dehalogenase-homologous genes in deep subseafloor sedimentary metagenomes.</title>
        <authorList>
            <person name="Kawai M."/>
            <person name="Futagami T."/>
            <person name="Toyoda A."/>
            <person name="Takaki Y."/>
            <person name="Nishi S."/>
            <person name="Hori S."/>
            <person name="Arai W."/>
            <person name="Tsubouchi T."/>
            <person name="Morono Y."/>
            <person name="Uchiyama I."/>
            <person name="Ito T."/>
            <person name="Fujiyama A."/>
            <person name="Inagaki F."/>
            <person name="Takami H."/>
        </authorList>
    </citation>
    <scope>NUCLEOTIDE SEQUENCE</scope>
    <source>
        <strain evidence="2">Expedition CK06-06</strain>
    </source>
</reference>
<keyword evidence="1" id="KW-0472">Membrane</keyword>
<protein>
    <submittedName>
        <fullName evidence="2">Uncharacterized protein</fullName>
    </submittedName>
</protein>
<dbReference type="InterPro" id="IPR008910">
    <property type="entry name" value="MSC_TM_helix"/>
</dbReference>